<evidence type="ECO:0000313" key="1">
    <source>
        <dbReference type="EMBL" id="MDN3687862.1"/>
    </source>
</evidence>
<comment type="caution">
    <text evidence="1">The sequence shown here is derived from an EMBL/GenBank/DDBJ whole genome shotgun (WGS) entry which is preliminary data.</text>
</comment>
<name>A0ABT8C6V8_9BACT</name>
<evidence type="ECO:0000313" key="2">
    <source>
        <dbReference type="Proteomes" id="UP001236663"/>
    </source>
</evidence>
<organism evidence="1 2">
    <name type="scientific">Cyclobacterium jeungdonense</name>
    <dbReference type="NCBI Taxonomy" id="708087"/>
    <lineage>
        <taxon>Bacteria</taxon>
        <taxon>Pseudomonadati</taxon>
        <taxon>Bacteroidota</taxon>
        <taxon>Cytophagia</taxon>
        <taxon>Cytophagales</taxon>
        <taxon>Cyclobacteriaceae</taxon>
        <taxon>Cyclobacterium</taxon>
    </lineage>
</organism>
<accession>A0ABT8C6V8</accession>
<dbReference type="RefSeq" id="WP_163384307.1">
    <property type="nucleotide sequence ID" value="NZ_JAUFQS010000007.1"/>
</dbReference>
<dbReference type="EMBL" id="JAUFQS010000007">
    <property type="protein sequence ID" value="MDN3687862.1"/>
    <property type="molecule type" value="Genomic_DNA"/>
</dbReference>
<keyword evidence="2" id="KW-1185">Reference proteome</keyword>
<protein>
    <recommendedName>
        <fullName evidence="3">Transposase</fullName>
    </recommendedName>
</protein>
<proteinExistence type="predicted"/>
<evidence type="ECO:0008006" key="3">
    <source>
        <dbReference type="Google" id="ProtNLM"/>
    </source>
</evidence>
<reference evidence="2" key="1">
    <citation type="journal article" date="2019" name="Int. J. Syst. Evol. Microbiol.">
        <title>The Global Catalogue of Microorganisms (GCM) 10K type strain sequencing project: providing services to taxonomists for standard genome sequencing and annotation.</title>
        <authorList>
            <consortium name="The Broad Institute Genomics Platform"/>
            <consortium name="The Broad Institute Genome Sequencing Center for Infectious Disease"/>
            <person name="Wu L."/>
            <person name="Ma J."/>
        </authorList>
    </citation>
    <scope>NUCLEOTIDE SEQUENCE [LARGE SCALE GENOMIC DNA]</scope>
    <source>
        <strain evidence="2">CECT 7706</strain>
    </source>
</reference>
<sequence>MSKEDFRRLPLPKKVQKLYTDGTFVVAIRYYAYKVNLYLLGREYVEVFYNHKYDRIDKVEFLNQRHSRMKFYLDQIRLQEI</sequence>
<dbReference type="Proteomes" id="UP001236663">
    <property type="component" value="Unassembled WGS sequence"/>
</dbReference>
<gene>
    <name evidence="1" type="ORF">QWZ15_08475</name>
</gene>